<accession>A0ABD1NI03</accession>
<comment type="caution">
    <text evidence="3">The sequence shown here is derived from an EMBL/GenBank/DDBJ whole genome shotgun (WGS) entry which is preliminary data.</text>
</comment>
<evidence type="ECO:0000313" key="3">
    <source>
        <dbReference type="EMBL" id="KAL2347691.1"/>
    </source>
</evidence>
<evidence type="ECO:0000313" key="4">
    <source>
        <dbReference type="Proteomes" id="UP001603857"/>
    </source>
</evidence>
<dbReference type="AlphaFoldDB" id="A0ABD1NI03"/>
<dbReference type="Proteomes" id="UP001603857">
    <property type="component" value="Unassembled WGS sequence"/>
</dbReference>
<keyword evidence="1" id="KW-0175">Coiled coil</keyword>
<evidence type="ECO:0000256" key="2">
    <source>
        <dbReference type="SAM" id="MobiDB-lite"/>
    </source>
</evidence>
<gene>
    <name evidence="3" type="ORF">Fmac_001691</name>
</gene>
<keyword evidence="4" id="KW-1185">Reference proteome</keyword>
<organism evidence="3 4">
    <name type="scientific">Flemingia macrophylla</name>
    <dbReference type="NCBI Taxonomy" id="520843"/>
    <lineage>
        <taxon>Eukaryota</taxon>
        <taxon>Viridiplantae</taxon>
        <taxon>Streptophyta</taxon>
        <taxon>Embryophyta</taxon>
        <taxon>Tracheophyta</taxon>
        <taxon>Spermatophyta</taxon>
        <taxon>Magnoliopsida</taxon>
        <taxon>eudicotyledons</taxon>
        <taxon>Gunneridae</taxon>
        <taxon>Pentapetalae</taxon>
        <taxon>rosids</taxon>
        <taxon>fabids</taxon>
        <taxon>Fabales</taxon>
        <taxon>Fabaceae</taxon>
        <taxon>Papilionoideae</taxon>
        <taxon>50 kb inversion clade</taxon>
        <taxon>NPAAA clade</taxon>
        <taxon>indigoferoid/millettioid clade</taxon>
        <taxon>Phaseoleae</taxon>
        <taxon>Flemingia</taxon>
    </lineage>
</organism>
<protein>
    <submittedName>
        <fullName evidence="3">Uncharacterized protein</fullName>
    </submittedName>
</protein>
<feature type="coiled-coil region" evidence="1">
    <location>
        <begin position="9"/>
        <end position="43"/>
    </location>
</feature>
<reference evidence="3 4" key="1">
    <citation type="submission" date="2024-08" db="EMBL/GenBank/DDBJ databases">
        <title>Insights into the chromosomal genome structure of Flemingia macrophylla.</title>
        <authorList>
            <person name="Ding Y."/>
            <person name="Zhao Y."/>
            <person name="Bi W."/>
            <person name="Wu M."/>
            <person name="Zhao G."/>
            <person name="Gong Y."/>
            <person name="Li W."/>
            <person name="Zhang P."/>
        </authorList>
    </citation>
    <scope>NUCLEOTIDE SEQUENCE [LARGE SCALE GENOMIC DNA]</scope>
    <source>
        <strain evidence="3">DYQJB</strain>
        <tissue evidence="3">Leaf</tissue>
    </source>
</reference>
<evidence type="ECO:0000256" key="1">
    <source>
        <dbReference type="SAM" id="Coils"/>
    </source>
</evidence>
<dbReference type="EMBL" id="JBGMDY010000001">
    <property type="protein sequence ID" value="KAL2347691.1"/>
    <property type="molecule type" value="Genomic_DNA"/>
</dbReference>
<name>A0ABD1NI03_9FABA</name>
<proteinExistence type="predicted"/>
<sequence>MKLVKMPLRRLKSQEERDLENKIKEAKKKLREQKEENRKKELLIRALQVFTEAGNFLELQKFTPDELKEVMELIDEHLNNAKQQIEESMKNEDTDDQVEATVVAPPHATVDDGQPSTKERNLWL</sequence>
<feature type="region of interest" description="Disordered" evidence="2">
    <location>
        <begin position="84"/>
        <end position="124"/>
    </location>
</feature>